<organism evidence="1 2">
    <name type="scientific">Cylindrotheca closterium</name>
    <dbReference type="NCBI Taxonomy" id="2856"/>
    <lineage>
        <taxon>Eukaryota</taxon>
        <taxon>Sar</taxon>
        <taxon>Stramenopiles</taxon>
        <taxon>Ochrophyta</taxon>
        <taxon>Bacillariophyta</taxon>
        <taxon>Bacillariophyceae</taxon>
        <taxon>Bacillariophycidae</taxon>
        <taxon>Bacillariales</taxon>
        <taxon>Bacillariaceae</taxon>
        <taxon>Cylindrotheca</taxon>
    </lineage>
</organism>
<sequence>MIILDGPKLFDRVSKVGFESWKHDMHGMITDYLFVNCTHGWPCGEKEIVFRTCIIKSLVKYERMVVASLLELMAWKLNCLHLNGSGKFQTMQGILDQSAIDESFDPVEYKHQCRFSSNVGVIMERLLEFLW</sequence>
<reference evidence="1" key="1">
    <citation type="submission" date="2023-08" db="EMBL/GenBank/DDBJ databases">
        <authorList>
            <person name="Audoor S."/>
            <person name="Bilcke G."/>
        </authorList>
    </citation>
    <scope>NUCLEOTIDE SEQUENCE</scope>
</reference>
<gene>
    <name evidence="1" type="ORF">CYCCA115_LOCUS15199</name>
</gene>
<dbReference type="EMBL" id="CAKOGP040001869">
    <property type="protein sequence ID" value="CAJ1954605.1"/>
    <property type="molecule type" value="Genomic_DNA"/>
</dbReference>
<protein>
    <submittedName>
        <fullName evidence="1">Uncharacterized protein</fullName>
    </submittedName>
</protein>
<accession>A0AAD2FWF3</accession>
<name>A0AAD2FWF3_9STRA</name>
<evidence type="ECO:0000313" key="1">
    <source>
        <dbReference type="EMBL" id="CAJ1954605.1"/>
    </source>
</evidence>
<comment type="caution">
    <text evidence="1">The sequence shown here is derived from an EMBL/GenBank/DDBJ whole genome shotgun (WGS) entry which is preliminary data.</text>
</comment>
<keyword evidence="2" id="KW-1185">Reference proteome</keyword>
<evidence type="ECO:0000313" key="2">
    <source>
        <dbReference type="Proteomes" id="UP001295423"/>
    </source>
</evidence>
<dbReference type="Proteomes" id="UP001295423">
    <property type="component" value="Unassembled WGS sequence"/>
</dbReference>
<proteinExistence type="predicted"/>
<dbReference type="AlphaFoldDB" id="A0AAD2FWF3"/>